<keyword evidence="6" id="KW-0238">DNA-binding</keyword>
<evidence type="ECO:0000256" key="2">
    <source>
        <dbReference type="ARBA" id="ARBA00022723"/>
    </source>
</evidence>
<keyword evidence="4" id="KW-0862">Zinc</keyword>
<dbReference type="GO" id="GO:0003677">
    <property type="term" value="F:DNA binding"/>
    <property type="evidence" value="ECO:0007669"/>
    <property type="project" value="UniProtKB-KW"/>
</dbReference>
<feature type="domain" description="BED-type" evidence="11">
    <location>
        <begin position="2"/>
        <end position="53"/>
    </location>
</feature>
<dbReference type="SMART" id="SM00614">
    <property type="entry name" value="ZnF_BED"/>
    <property type="match status" value="1"/>
</dbReference>
<evidence type="ECO:0000256" key="7">
    <source>
        <dbReference type="ARBA" id="ARBA00023163"/>
    </source>
</evidence>
<keyword evidence="2" id="KW-0479">Metal-binding</keyword>
<evidence type="ECO:0000256" key="3">
    <source>
        <dbReference type="ARBA" id="ARBA00022771"/>
    </source>
</evidence>
<dbReference type="PANTHER" id="PTHR46481:SF10">
    <property type="entry name" value="ZINC FINGER BED DOMAIN-CONTAINING PROTEIN 39"/>
    <property type="match status" value="1"/>
</dbReference>
<dbReference type="GO" id="GO:0009791">
    <property type="term" value="P:post-embryonic development"/>
    <property type="evidence" value="ECO:0007669"/>
    <property type="project" value="UniProtKB-ARBA"/>
</dbReference>
<dbReference type="InterPro" id="IPR052035">
    <property type="entry name" value="ZnF_BED_domain_contain"/>
</dbReference>
<dbReference type="SUPFAM" id="SSF53098">
    <property type="entry name" value="Ribonuclease H-like"/>
    <property type="match status" value="1"/>
</dbReference>
<dbReference type="PANTHER" id="PTHR46481">
    <property type="entry name" value="ZINC FINGER BED DOMAIN-CONTAINING PROTEIN 4"/>
    <property type="match status" value="1"/>
</dbReference>
<organism evidence="12 13">
    <name type="scientific">Caenorhabditis nigoni</name>
    <dbReference type="NCBI Taxonomy" id="1611254"/>
    <lineage>
        <taxon>Eukaryota</taxon>
        <taxon>Metazoa</taxon>
        <taxon>Ecdysozoa</taxon>
        <taxon>Nematoda</taxon>
        <taxon>Chromadorea</taxon>
        <taxon>Rhabditida</taxon>
        <taxon>Rhabditina</taxon>
        <taxon>Rhabditomorpha</taxon>
        <taxon>Rhabditoidea</taxon>
        <taxon>Rhabditidae</taxon>
        <taxon>Peloderinae</taxon>
        <taxon>Caenorhabditis</taxon>
    </lineage>
</organism>
<evidence type="ECO:0000256" key="5">
    <source>
        <dbReference type="ARBA" id="ARBA00023015"/>
    </source>
</evidence>
<feature type="compositionally biased region" description="Acidic residues" evidence="10">
    <location>
        <begin position="573"/>
        <end position="584"/>
    </location>
</feature>
<evidence type="ECO:0000259" key="11">
    <source>
        <dbReference type="PROSITE" id="PS50808"/>
    </source>
</evidence>
<feature type="region of interest" description="Disordered" evidence="10">
    <location>
        <begin position="569"/>
        <end position="641"/>
    </location>
</feature>
<evidence type="ECO:0000256" key="1">
    <source>
        <dbReference type="ARBA" id="ARBA00004123"/>
    </source>
</evidence>
<feature type="compositionally biased region" description="Basic and acidic residues" evidence="10">
    <location>
        <begin position="585"/>
        <end position="602"/>
    </location>
</feature>
<dbReference type="GO" id="GO:0008270">
    <property type="term" value="F:zinc ion binding"/>
    <property type="evidence" value="ECO:0007669"/>
    <property type="project" value="UniProtKB-KW"/>
</dbReference>
<gene>
    <name evidence="12" type="primary">Cnig_chr_V.g17582</name>
    <name evidence="12" type="ORF">B9Z55_017582</name>
</gene>
<dbReference type="InterPro" id="IPR036236">
    <property type="entry name" value="Znf_C2H2_sf"/>
</dbReference>
<protein>
    <recommendedName>
        <fullName evidence="11">BED-type domain-containing protein</fullName>
    </recommendedName>
</protein>
<accession>A0A2G5TA78</accession>
<evidence type="ECO:0000256" key="4">
    <source>
        <dbReference type="ARBA" id="ARBA00022833"/>
    </source>
</evidence>
<evidence type="ECO:0000313" key="13">
    <source>
        <dbReference type="Proteomes" id="UP000230233"/>
    </source>
</evidence>
<dbReference type="Proteomes" id="UP000230233">
    <property type="component" value="Chromosome V"/>
</dbReference>
<keyword evidence="3 9" id="KW-0863">Zinc-finger</keyword>
<evidence type="ECO:0000256" key="8">
    <source>
        <dbReference type="ARBA" id="ARBA00023242"/>
    </source>
</evidence>
<sequence>MKPKGVIWKLFTAINRDKARCNTCGKEFSTANRSTTGLSKHAERYHKDELKDAKAADNSESVGNNSLVTLLTLAIATSSVPFNFIENEYFSRFLNRAGVFVSAETIKKTLMEMSQKSCRAVEQQLKGRNRLTVVFDGWSSNNCSFHAFSVFVVYIDSFFEKHTKLIGCKSVDGPSTAEKVAAVIASVLDTAGIGFDNIAYAVSDNGTNLIKLSETLNLTRLPCICHLLSNFFKSVFESKLLAPVMKKARSTAQTLCRSVSIREKFFSFAAIVKPGAKRPKSYSNTRWAGGFLLLRDYIESAEVLLSVPELVQNLPSTEEKTTATSAIELLVDVFSVMTTLESDDSTASAVIPNVLALENHLMSHAQSNSKIGKVIKSEFKKRISEVAKNMDFLVLTLIDPRFAYHRSSVGKTDWDKVEKTFIKIHERNCDTGKQSEPEALPMHTKKNISPLAILMNTEAEDDTTSSSLKEELMKYKSFVTLSKRPDLFSNPLHFWRLNSTNFPLLSTIARELLSVPSSSAATERCFSKSSYIYSNPRRNRLHSSTLDALLQTSARAHLISENTKIFTTRNGDSEDDFSSDSDDESVQKDTQPRGEKRSREDSTEVLEELAKRPNLASTSNEPEILDTQNCGNDDPDYDFED</sequence>
<dbReference type="GO" id="GO:0046983">
    <property type="term" value="F:protein dimerization activity"/>
    <property type="evidence" value="ECO:0007669"/>
    <property type="project" value="InterPro"/>
</dbReference>
<evidence type="ECO:0000256" key="10">
    <source>
        <dbReference type="SAM" id="MobiDB-lite"/>
    </source>
</evidence>
<keyword evidence="13" id="KW-1185">Reference proteome</keyword>
<dbReference type="PROSITE" id="PS50808">
    <property type="entry name" value="ZF_BED"/>
    <property type="match status" value="1"/>
</dbReference>
<evidence type="ECO:0000313" key="12">
    <source>
        <dbReference type="EMBL" id="PIC24138.1"/>
    </source>
</evidence>
<comment type="caution">
    <text evidence="12">The sequence shown here is derived from an EMBL/GenBank/DDBJ whole genome shotgun (WGS) entry which is preliminary data.</text>
</comment>
<name>A0A2G5TA78_9PELO</name>
<dbReference type="SUPFAM" id="SSF57667">
    <property type="entry name" value="beta-beta-alpha zinc fingers"/>
    <property type="match status" value="1"/>
</dbReference>
<dbReference type="OrthoDB" id="5870487at2759"/>
<comment type="subcellular location">
    <subcellularLocation>
        <location evidence="1">Nucleus</location>
    </subcellularLocation>
</comment>
<dbReference type="InterPro" id="IPR008906">
    <property type="entry name" value="HATC_C_dom"/>
</dbReference>
<keyword evidence="7" id="KW-0804">Transcription</keyword>
<evidence type="ECO:0000256" key="6">
    <source>
        <dbReference type="ARBA" id="ARBA00023125"/>
    </source>
</evidence>
<dbReference type="InterPro" id="IPR003656">
    <property type="entry name" value="Znf_BED"/>
</dbReference>
<dbReference type="InterPro" id="IPR012337">
    <property type="entry name" value="RNaseH-like_sf"/>
</dbReference>
<keyword evidence="8" id="KW-0539">Nucleus</keyword>
<dbReference type="EMBL" id="PDUG01000005">
    <property type="protein sequence ID" value="PIC24138.1"/>
    <property type="molecule type" value="Genomic_DNA"/>
</dbReference>
<dbReference type="STRING" id="1611254.A0A2G5TA78"/>
<dbReference type="Pfam" id="PF02892">
    <property type="entry name" value="zf-BED"/>
    <property type="match status" value="1"/>
</dbReference>
<dbReference type="AlphaFoldDB" id="A0A2G5TA78"/>
<proteinExistence type="predicted"/>
<feature type="compositionally biased region" description="Polar residues" evidence="10">
    <location>
        <begin position="615"/>
        <end position="631"/>
    </location>
</feature>
<dbReference type="GO" id="GO:0005634">
    <property type="term" value="C:nucleus"/>
    <property type="evidence" value="ECO:0007669"/>
    <property type="project" value="UniProtKB-SubCell"/>
</dbReference>
<keyword evidence="5" id="KW-0805">Transcription regulation</keyword>
<dbReference type="Pfam" id="PF05699">
    <property type="entry name" value="Dimer_Tnp_hAT"/>
    <property type="match status" value="1"/>
</dbReference>
<evidence type="ECO:0000256" key="9">
    <source>
        <dbReference type="PROSITE-ProRule" id="PRU00027"/>
    </source>
</evidence>
<reference evidence="13" key="1">
    <citation type="submission" date="2017-10" db="EMBL/GenBank/DDBJ databases">
        <title>Rapid genome shrinkage in a self-fertile nematode reveals novel sperm competition proteins.</title>
        <authorList>
            <person name="Yin D."/>
            <person name="Schwarz E.M."/>
            <person name="Thomas C.G."/>
            <person name="Felde R.L."/>
            <person name="Korf I.F."/>
            <person name="Cutter A.D."/>
            <person name="Schartner C.M."/>
            <person name="Ralston E.J."/>
            <person name="Meyer B.J."/>
            <person name="Haag E.S."/>
        </authorList>
    </citation>
    <scope>NUCLEOTIDE SEQUENCE [LARGE SCALE GENOMIC DNA]</scope>
    <source>
        <strain evidence="13">JU1422</strain>
    </source>
</reference>